<dbReference type="GO" id="GO:0005634">
    <property type="term" value="C:nucleus"/>
    <property type="evidence" value="ECO:0007669"/>
    <property type="project" value="TreeGrafter"/>
</dbReference>
<dbReference type="InterPro" id="IPR012337">
    <property type="entry name" value="RNaseH-like_sf"/>
</dbReference>
<evidence type="ECO:0000313" key="3">
    <source>
        <dbReference type="EMBL" id="KAI3916294.1"/>
    </source>
</evidence>
<evidence type="ECO:0000256" key="2">
    <source>
        <dbReference type="ARBA" id="ARBA00022801"/>
    </source>
</evidence>
<proteinExistence type="predicted"/>
<keyword evidence="2" id="KW-0378">Hydrolase</keyword>
<dbReference type="InterPro" id="IPR051132">
    <property type="entry name" value="3-5_Exonuclease_domain"/>
</dbReference>
<dbReference type="GO" id="GO:0003676">
    <property type="term" value="F:nucleic acid binding"/>
    <property type="evidence" value="ECO:0007669"/>
    <property type="project" value="InterPro"/>
</dbReference>
<accession>A0AAD4SQ56</accession>
<dbReference type="InterPro" id="IPR036397">
    <property type="entry name" value="RNaseH_sf"/>
</dbReference>
<name>A0AAD4SQ56_9MAGN</name>
<dbReference type="GO" id="GO:0005737">
    <property type="term" value="C:cytoplasm"/>
    <property type="evidence" value="ECO:0007669"/>
    <property type="project" value="TreeGrafter"/>
</dbReference>
<dbReference type="SUPFAM" id="SSF53098">
    <property type="entry name" value="Ribonuclease H-like"/>
    <property type="match status" value="1"/>
</dbReference>
<dbReference type="AlphaFoldDB" id="A0AAD4SQ56"/>
<protein>
    <recommendedName>
        <fullName evidence="5">3'-5' exonuclease domain-containing protein</fullName>
    </recommendedName>
</protein>
<reference evidence="3" key="1">
    <citation type="submission" date="2022-04" db="EMBL/GenBank/DDBJ databases">
        <title>A functionally conserved STORR gene fusion in Papaver species that diverged 16.8 million years ago.</title>
        <authorList>
            <person name="Catania T."/>
        </authorList>
    </citation>
    <scope>NUCLEOTIDE SEQUENCE</scope>
    <source>
        <strain evidence="3">S-188037</strain>
    </source>
</reference>
<dbReference type="PANTHER" id="PTHR13620:SF59">
    <property type="entry name" value="POLYNUCLEOTIDYL TRANSFERASE, RIBONUCLEASE H-LIKE SUPERFAMILY PROTEIN"/>
    <property type="match status" value="1"/>
</dbReference>
<dbReference type="Gene3D" id="3.30.420.10">
    <property type="entry name" value="Ribonuclease H-like superfamily/Ribonuclease H"/>
    <property type="match status" value="1"/>
</dbReference>
<keyword evidence="1" id="KW-0540">Nuclease</keyword>
<evidence type="ECO:0008006" key="5">
    <source>
        <dbReference type="Google" id="ProtNLM"/>
    </source>
</evidence>
<keyword evidence="4" id="KW-1185">Reference proteome</keyword>
<dbReference type="GO" id="GO:0008408">
    <property type="term" value="F:3'-5' exonuclease activity"/>
    <property type="evidence" value="ECO:0007669"/>
    <property type="project" value="TreeGrafter"/>
</dbReference>
<evidence type="ECO:0000256" key="1">
    <source>
        <dbReference type="ARBA" id="ARBA00022722"/>
    </source>
</evidence>
<organism evidence="3 4">
    <name type="scientific">Papaver atlanticum</name>
    <dbReference type="NCBI Taxonomy" id="357466"/>
    <lineage>
        <taxon>Eukaryota</taxon>
        <taxon>Viridiplantae</taxon>
        <taxon>Streptophyta</taxon>
        <taxon>Embryophyta</taxon>
        <taxon>Tracheophyta</taxon>
        <taxon>Spermatophyta</taxon>
        <taxon>Magnoliopsida</taxon>
        <taxon>Ranunculales</taxon>
        <taxon>Papaveraceae</taxon>
        <taxon>Papaveroideae</taxon>
        <taxon>Papaver</taxon>
    </lineage>
</organism>
<dbReference type="EMBL" id="JAJJMB010009125">
    <property type="protein sequence ID" value="KAI3916294.1"/>
    <property type="molecule type" value="Genomic_DNA"/>
</dbReference>
<sequence>MARNISTYGGNHGQDPRTVITNFFDKRLETTVTSRPEIIQQWIAERLEVIKFFHNENRIIVGVGVQWTRPTREADTLQLCIGTRCLVIQLSRTLSIPYELGSFLGKANIHFVGILNDFDKELLLNCKHKSGGLKRCIKNLERHVLGIPGVCSYNWVGRSNWNAQYLSTNQVQYAVVDAYVSFEIGRVIEISEIQYSALYPHFWNGLRVFPVAGLPQQYGVVTSSLPSSTCLGLTYFH</sequence>
<comment type="caution">
    <text evidence="3">The sequence shown here is derived from an EMBL/GenBank/DDBJ whole genome shotgun (WGS) entry which is preliminary data.</text>
</comment>
<evidence type="ECO:0000313" key="4">
    <source>
        <dbReference type="Proteomes" id="UP001202328"/>
    </source>
</evidence>
<dbReference type="PANTHER" id="PTHR13620">
    <property type="entry name" value="3-5 EXONUCLEASE"/>
    <property type="match status" value="1"/>
</dbReference>
<gene>
    <name evidence="3" type="ORF">MKW98_004735</name>
</gene>
<dbReference type="Proteomes" id="UP001202328">
    <property type="component" value="Unassembled WGS sequence"/>
</dbReference>